<proteinExistence type="predicted"/>
<name>A0ABU6VJ14_9FABA</name>
<comment type="caution">
    <text evidence="1">The sequence shown here is derived from an EMBL/GenBank/DDBJ whole genome shotgun (WGS) entry which is preliminary data.</text>
</comment>
<evidence type="ECO:0000313" key="1">
    <source>
        <dbReference type="EMBL" id="MED6172256.1"/>
    </source>
</evidence>
<dbReference type="Proteomes" id="UP001341840">
    <property type="component" value="Unassembled WGS sequence"/>
</dbReference>
<keyword evidence="2" id="KW-1185">Reference proteome</keyword>
<dbReference type="EMBL" id="JASCZI010151351">
    <property type="protein sequence ID" value="MED6172256.1"/>
    <property type="molecule type" value="Genomic_DNA"/>
</dbReference>
<protein>
    <recommendedName>
        <fullName evidence="3">Secreted protein</fullName>
    </recommendedName>
</protein>
<sequence>MFMNFFSRAVVTWSHSLLVLRARLSRAAWVLSRAARRRVQPLHSRVLLCAIYRPTVVICSLLVRPSRPAECVSNFNQPSPDLSLVTD</sequence>
<accession>A0ABU6VJ14</accession>
<organism evidence="1 2">
    <name type="scientific">Stylosanthes scabra</name>
    <dbReference type="NCBI Taxonomy" id="79078"/>
    <lineage>
        <taxon>Eukaryota</taxon>
        <taxon>Viridiplantae</taxon>
        <taxon>Streptophyta</taxon>
        <taxon>Embryophyta</taxon>
        <taxon>Tracheophyta</taxon>
        <taxon>Spermatophyta</taxon>
        <taxon>Magnoliopsida</taxon>
        <taxon>eudicotyledons</taxon>
        <taxon>Gunneridae</taxon>
        <taxon>Pentapetalae</taxon>
        <taxon>rosids</taxon>
        <taxon>fabids</taxon>
        <taxon>Fabales</taxon>
        <taxon>Fabaceae</taxon>
        <taxon>Papilionoideae</taxon>
        <taxon>50 kb inversion clade</taxon>
        <taxon>dalbergioids sensu lato</taxon>
        <taxon>Dalbergieae</taxon>
        <taxon>Pterocarpus clade</taxon>
        <taxon>Stylosanthes</taxon>
    </lineage>
</organism>
<reference evidence="1 2" key="1">
    <citation type="journal article" date="2023" name="Plants (Basel)">
        <title>Bridging the Gap: Combining Genomics and Transcriptomics Approaches to Understand Stylosanthes scabra, an Orphan Legume from the Brazilian Caatinga.</title>
        <authorList>
            <person name="Ferreira-Neto J.R.C."/>
            <person name="da Silva M.D."/>
            <person name="Binneck E."/>
            <person name="de Melo N.F."/>
            <person name="da Silva R.H."/>
            <person name="de Melo A.L.T.M."/>
            <person name="Pandolfi V."/>
            <person name="Bustamante F.O."/>
            <person name="Brasileiro-Vidal A.C."/>
            <person name="Benko-Iseppon A.M."/>
        </authorList>
    </citation>
    <scope>NUCLEOTIDE SEQUENCE [LARGE SCALE GENOMIC DNA]</scope>
    <source>
        <tissue evidence="1">Leaves</tissue>
    </source>
</reference>
<gene>
    <name evidence="1" type="ORF">PIB30_048371</name>
</gene>
<evidence type="ECO:0008006" key="3">
    <source>
        <dbReference type="Google" id="ProtNLM"/>
    </source>
</evidence>
<evidence type="ECO:0000313" key="2">
    <source>
        <dbReference type="Proteomes" id="UP001341840"/>
    </source>
</evidence>